<dbReference type="Gene3D" id="1.10.486.10">
    <property type="entry name" value="PCRA, domain 4"/>
    <property type="match status" value="1"/>
</dbReference>
<proteinExistence type="predicted"/>
<evidence type="ECO:0000256" key="11">
    <source>
        <dbReference type="SAM" id="MobiDB-lite"/>
    </source>
</evidence>
<dbReference type="Gene3D" id="3.40.50.300">
    <property type="entry name" value="P-loop containing nucleotide triphosphate hydrolases"/>
    <property type="match status" value="4"/>
</dbReference>
<reference evidence="14 15" key="1">
    <citation type="submission" date="2017-06" db="EMBL/GenBank/DDBJ databases">
        <authorList>
            <person name="Kim H.J."/>
            <person name="Triplett B.A."/>
        </authorList>
    </citation>
    <scope>NUCLEOTIDE SEQUENCE [LARGE SCALE GENOMIC DNA]</scope>
    <source>
        <strain evidence="14 15">DSM 18704</strain>
    </source>
</reference>
<feature type="domain" description="UvrD-like helicase C-terminal" evidence="13">
    <location>
        <begin position="513"/>
        <end position="811"/>
    </location>
</feature>
<evidence type="ECO:0000256" key="9">
    <source>
        <dbReference type="ARBA" id="ARBA00048988"/>
    </source>
</evidence>
<organism evidence="14 15">
    <name type="scientific">Granulicella rosea</name>
    <dbReference type="NCBI Taxonomy" id="474952"/>
    <lineage>
        <taxon>Bacteria</taxon>
        <taxon>Pseudomonadati</taxon>
        <taxon>Acidobacteriota</taxon>
        <taxon>Terriglobia</taxon>
        <taxon>Terriglobales</taxon>
        <taxon>Acidobacteriaceae</taxon>
        <taxon>Granulicella</taxon>
    </lineage>
</organism>
<dbReference type="EMBL" id="FZOU01000001">
    <property type="protein sequence ID" value="SNS48201.1"/>
    <property type="molecule type" value="Genomic_DNA"/>
</dbReference>
<dbReference type="GO" id="GO:0005524">
    <property type="term" value="F:ATP binding"/>
    <property type="evidence" value="ECO:0007669"/>
    <property type="project" value="UniProtKB-UniRule"/>
</dbReference>
<evidence type="ECO:0000256" key="3">
    <source>
        <dbReference type="ARBA" id="ARBA00022806"/>
    </source>
</evidence>
<keyword evidence="5" id="KW-0413">Isomerase</keyword>
<dbReference type="InterPro" id="IPR000212">
    <property type="entry name" value="DNA_helicase_UvrD/REP"/>
</dbReference>
<dbReference type="RefSeq" id="WP_089407387.1">
    <property type="nucleotide sequence ID" value="NZ_FZOU01000001.1"/>
</dbReference>
<comment type="catalytic activity">
    <reaction evidence="9">
        <text>ATP + H2O = ADP + phosphate + H(+)</text>
        <dbReference type="Rhea" id="RHEA:13065"/>
        <dbReference type="ChEBI" id="CHEBI:15377"/>
        <dbReference type="ChEBI" id="CHEBI:15378"/>
        <dbReference type="ChEBI" id="CHEBI:30616"/>
        <dbReference type="ChEBI" id="CHEBI:43474"/>
        <dbReference type="ChEBI" id="CHEBI:456216"/>
        <dbReference type="EC" id="5.6.2.4"/>
    </reaction>
</comment>
<sequence length="1171" mass="128737">MAELLRFPAATRPPTRPPDWQERERALDIRASWIVEAPAGSGKTGLLIQRFLKLLADETVTDPAQVLAITFTKKATSEMRERVLAQLAAAAAGREPGNAFDRETRAMAVAVLARDRALGWNLLADPRRMAIRTIDSVCSQIARALPVLSGSGGGQTPVEDSAELYKDAARRTLGLLGGRDVDLTAALSHLMLHRDGNLADCEALIADMLGWRDQWGELVPLAKSDLDDAYLEGVVLPKIERALEQAICRALTRIRHTAPPDILDELTTLAAQMAHSDGYKGAPSPIAICRELRTAPGAAAEDLAHWKALGHLLLTASTKNWRGGFNKNHVMFEIEAKHKEALKEIIARLQDETPFRDALCGLLKLPPLRYPHDQWKVTKSLFRVLSRALVELQIVFAERGECDFAEVGLLAKGALRRDAALDDLAIANGVELRHLLVDEMQDTSTSQYELIQLLTQSWDGRSQTVFLVGDPKQSIYLFRQARVERFVRTMLDGRLGEIAVGTLRLTANFRSQSALVAAFNDDFSLLFPREADPERPEEVPYVEADAVREATSALGEVWHAEVIPYSEDSAERTLARRRRVRDDAQQIRRIAGEWLVRPLPEGRTAAWKIAVLVRSRAHLTEIVAAFKAAEIPFRAVEIEALGERPEILDLLALTRALLHPADRVAWFALLRAPWCGLTLADLHLLAGADDHAWARMSVSELILQRGDLLSLDGIARLERLWPVMEAAVGQRGRLPVAAWVERTWRSLGADAFATDEELGNVRRYLRLLDELEQPGGGLRLPELTRRLGRLYAEPSAHPGAVDLMTIHGAKGLEWDAVIVPALERTGQSSRGRLLTWMEIEGGGEDTAHGILAPIGGKGRGSHELNEWMKSIEAAREAAERKRLFYVACTRAREELHLFAAPSMKKDGEPSRVANTLLHSAWAAAERHLRPAVAAITEEEPFVLALAASAAAPVVPQLQRIPTGWAAASDATILPYGKPLRPGGDRFERPDGSFAARAFGTATHGFLDLLAARVTSGQTVAGLLAELPDWRARIAVVLRSAGLPASSIERAAARVLLALTNTLEDPHGRWLLTTHAGAASEQALASSSERGLRMDRTFVAGPEPLVDGVSTRWIVDFKTATPGSEGMEEFLLREQAKYAGQMAAYAKEFDGVVRVGLYYPLLARFVWWVAVE</sequence>
<comment type="catalytic activity">
    <reaction evidence="6">
        <text>Couples ATP hydrolysis with the unwinding of duplex DNA by translocating in the 3'-5' direction.</text>
        <dbReference type="EC" id="5.6.2.4"/>
    </reaction>
</comment>
<evidence type="ECO:0000256" key="6">
    <source>
        <dbReference type="ARBA" id="ARBA00034617"/>
    </source>
</evidence>
<dbReference type="SUPFAM" id="SSF52540">
    <property type="entry name" value="P-loop containing nucleoside triphosphate hydrolases"/>
    <property type="match status" value="1"/>
</dbReference>
<evidence type="ECO:0000256" key="8">
    <source>
        <dbReference type="ARBA" id="ARBA00034923"/>
    </source>
</evidence>
<evidence type="ECO:0000256" key="2">
    <source>
        <dbReference type="ARBA" id="ARBA00022801"/>
    </source>
</evidence>
<evidence type="ECO:0000256" key="5">
    <source>
        <dbReference type="ARBA" id="ARBA00023235"/>
    </source>
</evidence>
<name>A0A239EUV4_9BACT</name>
<dbReference type="InterPro" id="IPR014017">
    <property type="entry name" value="DNA_helicase_UvrD-like_C"/>
</dbReference>
<dbReference type="Pfam" id="PF13361">
    <property type="entry name" value="UvrD_C"/>
    <property type="match status" value="2"/>
</dbReference>
<protein>
    <recommendedName>
        <fullName evidence="7">DNA 3'-5' helicase</fullName>
        <ecNumber evidence="7">5.6.2.4</ecNumber>
    </recommendedName>
    <alternativeName>
        <fullName evidence="8">DNA 3'-5' helicase II</fullName>
    </alternativeName>
</protein>
<dbReference type="PROSITE" id="PS51217">
    <property type="entry name" value="UVRD_HELICASE_CTER"/>
    <property type="match status" value="1"/>
</dbReference>
<evidence type="ECO:0000256" key="10">
    <source>
        <dbReference type="PROSITE-ProRule" id="PRU00560"/>
    </source>
</evidence>
<dbReference type="GO" id="GO:0005829">
    <property type="term" value="C:cytosol"/>
    <property type="evidence" value="ECO:0007669"/>
    <property type="project" value="TreeGrafter"/>
</dbReference>
<keyword evidence="14" id="KW-0269">Exonuclease</keyword>
<dbReference type="PANTHER" id="PTHR11070:SF2">
    <property type="entry name" value="ATP-DEPENDENT DNA HELICASE SRS2"/>
    <property type="match status" value="1"/>
</dbReference>
<evidence type="ECO:0000256" key="7">
    <source>
        <dbReference type="ARBA" id="ARBA00034808"/>
    </source>
</evidence>
<keyword evidence="4 10" id="KW-0067">ATP-binding</keyword>
<keyword evidence="1 10" id="KW-0547">Nucleotide-binding</keyword>
<dbReference type="GO" id="GO:0003677">
    <property type="term" value="F:DNA binding"/>
    <property type="evidence" value="ECO:0007669"/>
    <property type="project" value="InterPro"/>
</dbReference>
<dbReference type="EC" id="5.6.2.4" evidence="7"/>
<feature type="domain" description="UvrD-like helicase ATP-binding" evidence="12">
    <location>
        <begin position="16"/>
        <end position="512"/>
    </location>
</feature>
<dbReference type="Pfam" id="PF00580">
    <property type="entry name" value="UvrD-helicase"/>
    <property type="match status" value="1"/>
</dbReference>
<evidence type="ECO:0000256" key="1">
    <source>
        <dbReference type="ARBA" id="ARBA00022741"/>
    </source>
</evidence>
<keyword evidence="3 10" id="KW-0347">Helicase</keyword>
<dbReference type="AlphaFoldDB" id="A0A239EUV4"/>
<evidence type="ECO:0000256" key="4">
    <source>
        <dbReference type="ARBA" id="ARBA00022840"/>
    </source>
</evidence>
<keyword evidence="2 10" id="KW-0378">Hydrolase</keyword>
<dbReference type="GO" id="GO:0033202">
    <property type="term" value="C:DNA helicase complex"/>
    <property type="evidence" value="ECO:0007669"/>
    <property type="project" value="TreeGrafter"/>
</dbReference>
<dbReference type="InterPro" id="IPR027417">
    <property type="entry name" value="P-loop_NTPase"/>
</dbReference>
<dbReference type="OrthoDB" id="9810135at2"/>
<dbReference type="GO" id="GO:0043138">
    <property type="term" value="F:3'-5' DNA helicase activity"/>
    <property type="evidence" value="ECO:0007669"/>
    <property type="project" value="UniProtKB-EC"/>
</dbReference>
<dbReference type="PANTHER" id="PTHR11070">
    <property type="entry name" value="UVRD / RECB / PCRA DNA HELICASE FAMILY MEMBER"/>
    <property type="match status" value="1"/>
</dbReference>
<dbReference type="GO" id="GO:0000725">
    <property type="term" value="P:recombinational repair"/>
    <property type="evidence" value="ECO:0007669"/>
    <property type="project" value="TreeGrafter"/>
</dbReference>
<dbReference type="GO" id="GO:0004527">
    <property type="term" value="F:exonuclease activity"/>
    <property type="evidence" value="ECO:0007669"/>
    <property type="project" value="UniProtKB-KW"/>
</dbReference>
<dbReference type="InterPro" id="IPR014016">
    <property type="entry name" value="UvrD-like_ATP-bd"/>
</dbReference>
<evidence type="ECO:0000313" key="15">
    <source>
        <dbReference type="Proteomes" id="UP000198356"/>
    </source>
</evidence>
<feature type="region of interest" description="Disordered" evidence="11">
    <location>
        <begin position="1"/>
        <end position="20"/>
    </location>
</feature>
<gene>
    <name evidence="14" type="ORF">SAMN05421770_1011162</name>
</gene>
<keyword evidence="15" id="KW-1185">Reference proteome</keyword>
<feature type="binding site" evidence="10">
    <location>
        <begin position="37"/>
        <end position="44"/>
    </location>
    <ligand>
        <name>ATP</name>
        <dbReference type="ChEBI" id="CHEBI:30616"/>
    </ligand>
</feature>
<dbReference type="GO" id="GO:0016887">
    <property type="term" value="F:ATP hydrolysis activity"/>
    <property type="evidence" value="ECO:0007669"/>
    <property type="project" value="RHEA"/>
</dbReference>
<keyword evidence="14" id="KW-0540">Nuclease</keyword>
<dbReference type="Proteomes" id="UP000198356">
    <property type="component" value="Unassembled WGS sequence"/>
</dbReference>
<evidence type="ECO:0000313" key="14">
    <source>
        <dbReference type="EMBL" id="SNS48201.1"/>
    </source>
</evidence>
<dbReference type="PROSITE" id="PS51198">
    <property type="entry name" value="UVRD_HELICASE_ATP_BIND"/>
    <property type="match status" value="1"/>
</dbReference>
<evidence type="ECO:0000259" key="13">
    <source>
        <dbReference type="PROSITE" id="PS51217"/>
    </source>
</evidence>
<accession>A0A239EUV4</accession>
<evidence type="ECO:0000259" key="12">
    <source>
        <dbReference type="PROSITE" id="PS51198"/>
    </source>
</evidence>